<keyword evidence="3" id="KW-1185">Reference proteome</keyword>
<feature type="region of interest" description="Disordered" evidence="1">
    <location>
        <begin position="306"/>
        <end position="326"/>
    </location>
</feature>
<feature type="region of interest" description="Disordered" evidence="1">
    <location>
        <begin position="31"/>
        <end position="89"/>
    </location>
</feature>
<dbReference type="AlphaFoldDB" id="A0AAD3DS13"/>
<evidence type="ECO:0000313" key="3">
    <source>
        <dbReference type="Proteomes" id="UP001054857"/>
    </source>
</evidence>
<name>A0AAD3DS13_9CHLO</name>
<evidence type="ECO:0000313" key="2">
    <source>
        <dbReference type="EMBL" id="GFR44866.1"/>
    </source>
</evidence>
<protein>
    <submittedName>
        <fullName evidence="2">Uncharacterized protein</fullName>
    </submittedName>
</protein>
<reference evidence="2 3" key="1">
    <citation type="journal article" date="2021" name="Sci. Rep.">
        <title>Genome sequencing of the multicellular alga Astrephomene provides insights into convergent evolution of germ-soma differentiation.</title>
        <authorList>
            <person name="Yamashita S."/>
            <person name="Yamamoto K."/>
            <person name="Matsuzaki R."/>
            <person name="Suzuki S."/>
            <person name="Yamaguchi H."/>
            <person name="Hirooka S."/>
            <person name="Minakuchi Y."/>
            <person name="Miyagishima S."/>
            <person name="Kawachi M."/>
            <person name="Toyoda A."/>
            <person name="Nozaki H."/>
        </authorList>
    </citation>
    <scope>NUCLEOTIDE SEQUENCE [LARGE SCALE GENOMIC DNA]</scope>
    <source>
        <strain evidence="2 3">NIES-4017</strain>
    </source>
</reference>
<feature type="compositionally biased region" description="Low complexity" evidence="1">
    <location>
        <begin position="259"/>
        <end position="276"/>
    </location>
</feature>
<evidence type="ECO:0000256" key="1">
    <source>
        <dbReference type="SAM" id="MobiDB-lite"/>
    </source>
</evidence>
<feature type="compositionally biased region" description="Low complexity" evidence="1">
    <location>
        <begin position="71"/>
        <end position="87"/>
    </location>
</feature>
<proteinExistence type="predicted"/>
<accession>A0AAD3DS13</accession>
<comment type="caution">
    <text evidence="2">The sequence shown here is derived from an EMBL/GenBank/DDBJ whole genome shotgun (WGS) entry which is preliminary data.</text>
</comment>
<sequence length="420" mass="42409">MDSPGQSSFFDDVLPSTSAFVAPGQEELFLKPHGSLQPHASGVLQGSPGQFGSTWPGRGVSNLHPSHALRNSPQPRNSPAAAPAPNQHYQDLPSHVYQAKHHFSPQDLAQLAALDLAPTSGAVALSPRGFTGAAPSTTAPHGSPPPPQGSSQTQAVVSPGGNLAPGHEPVYLSQDEQWHFAALQQQQSQHRHRQQQLDARFAAAAAGGMGVSGAPGAAYDAAAAAPYGQRPLLPPQQHAYHGSFGDPHHPPPPMPYPHPQQQHPQQYPGGSIPAAAAGGAGWSAADVAQLMTAYLPPYCAPIATTNTGTTNTGPPPHASNSPPGSATSAAAAAAAAVAAAASMPAVPTMPPGAAVSPQSQSPHAMMKMMMHAASANSSIPSPALAAVGGLQGAVRHVVEDLRTSPLAGGGGGGNEVLSTS</sequence>
<feature type="region of interest" description="Disordered" evidence="1">
    <location>
        <begin position="127"/>
        <end position="169"/>
    </location>
</feature>
<dbReference type="Proteomes" id="UP001054857">
    <property type="component" value="Unassembled WGS sequence"/>
</dbReference>
<gene>
    <name evidence="2" type="ORF">Agub_g6209</name>
</gene>
<dbReference type="EMBL" id="BMAR01000008">
    <property type="protein sequence ID" value="GFR44866.1"/>
    <property type="molecule type" value="Genomic_DNA"/>
</dbReference>
<feature type="region of interest" description="Disordered" evidence="1">
    <location>
        <begin position="232"/>
        <end position="276"/>
    </location>
</feature>
<feature type="non-terminal residue" evidence="2">
    <location>
        <position position="1"/>
    </location>
</feature>
<organism evidence="2 3">
    <name type="scientific">Astrephomene gubernaculifera</name>
    <dbReference type="NCBI Taxonomy" id="47775"/>
    <lineage>
        <taxon>Eukaryota</taxon>
        <taxon>Viridiplantae</taxon>
        <taxon>Chlorophyta</taxon>
        <taxon>core chlorophytes</taxon>
        <taxon>Chlorophyceae</taxon>
        <taxon>CS clade</taxon>
        <taxon>Chlamydomonadales</taxon>
        <taxon>Astrephomenaceae</taxon>
        <taxon>Astrephomene</taxon>
    </lineage>
</organism>